<dbReference type="GO" id="GO:0035725">
    <property type="term" value="P:sodium ion transmembrane transport"/>
    <property type="evidence" value="ECO:0007669"/>
    <property type="project" value="TreeGrafter"/>
</dbReference>
<keyword evidence="3 8" id="KW-0812">Transmembrane</keyword>
<dbReference type="PRINTS" id="PR00176">
    <property type="entry name" value="NANEUSMPORT"/>
</dbReference>
<comment type="caution">
    <text evidence="11">The sequence shown here is derived from an EMBL/GenBank/DDBJ whole genome shotgun (WGS) entry which is preliminary data.</text>
</comment>
<keyword evidence="4 10" id="KW-1133">Transmembrane helix</keyword>
<proteinExistence type="inferred from homology"/>
<feature type="transmembrane region" description="Helical" evidence="10">
    <location>
        <begin position="454"/>
        <end position="478"/>
    </location>
</feature>
<evidence type="ECO:0000256" key="3">
    <source>
        <dbReference type="ARBA" id="ARBA00022692"/>
    </source>
</evidence>
<evidence type="ECO:0000256" key="5">
    <source>
        <dbReference type="ARBA" id="ARBA00023136"/>
    </source>
</evidence>
<keyword evidence="6" id="KW-0479">Metal-binding</keyword>
<feature type="transmembrane region" description="Helical" evidence="10">
    <location>
        <begin position="574"/>
        <end position="595"/>
    </location>
</feature>
<keyword evidence="7" id="KW-1015">Disulfide bond</keyword>
<feature type="binding site" evidence="6">
    <location>
        <position position="471"/>
    </location>
    <ligand>
        <name>Na(+)</name>
        <dbReference type="ChEBI" id="CHEBI:29101"/>
        <label>1</label>
    </ligand>
</feature>
<evidence type="ECO:0000256" key="9">
    <source>
        <dbReference type="SAM" id="MobiDB-lite"/>
    </source>
</evidence>
<dbReference type="GO" id="GO:0046872">
    <property type="term" value="F:metal ion binding"/>
    <property type="evidence" value="ECO:0007669"/>
    <property type="project" value="UniProtKB-KW"/>
</dbReference>
<feature type="binding site" evidence="6">
    <location>
        <position position="130"/>
    </location>
    <ligand>
        <name>Na(+)</name>
        <dbReference type="ChEBI" id="CHEBI:29101"/>
        <label>1</label>
    </ligand>
</feature>
<accession>A0A8B6DMS9</accession>
<dbReference type="PANTHER" id="PTHR11616:SF38">
    <property type="entry name" value="SODIUM-DEPENDENT DOPAMINE TRANSPORTER"/>
    <property type="match status" value="1"/>
</dbReference>
<dbReference type="GO" id="GO:0005886">
    <property type="term" value="C:plasma membrane"/>
    <property type="evidence" value="ECO:0007669"/>
    <property type="project" value="TreeGrafter"/>
</dbReference>
<feature type="transmembrane region" description="Helical" evidence="10">
    <location>
        <begin position="316"/>
        <end position="339"/>
    </location>
</feature>
<organism evidence="11 12">
    <name type="scientific">Mytilus galloprovincialis</name>
    <name type="common">Mediterranean mussel</name>
    <dbReference type="NCBI Taxonomy" id="29158"/>
    <lineage>
        <taxon>Eukaryota</taxon>
        <taxon>Metazoa</taxon>
        <taxon>Spiralia</taxon>
        <taxon>Lophotrochozoa</taxon>
        <taxon>Mollusca</taxon>
        <taxon>Bivalvia</taxon>
        <taxon>Autobranchia</taxon>
        <taxon>Pteriomorphia</taxon>
        <taxon>Mytilida</taxon>
        <taxon>Mytiloidea</taxon>
        <taxon>Mytilidae</taxon>
        <taxon>Mytilinae</taxon>
        <taxon>Mytilus</taxon>
    </lineage>
</organism>
<dbReference type="GO" id="GO:0006865">
    <property type="term" value="P:amino acid transport"/>
    <property type="evidence" value="ECO:0007669"/>
    <property type="project" value="TreeGrafter"/>
</dbReference>
<feature type="transmembrane region" description="Helical" evidence="10">
    <location>
        <begin position="396"/>
        <end position="419"/>
    </location>
</feature>
<feature type="disulfide bond" evidence="7">
    <location>
        <begin position="228"/>
        <end position="237"/>
    </location>
</feature>
<dbReference type="PROSITE" id="PS50267">
    <property type="entry name" value="NA_NEUROTRAN_SYMP_3"/>
    <property type="match status" value="1"/>
</dbReference>
<feature type="transmembrane region" description="Helical" evidence="10">
    <location>
        <begin position="530"/>
        <end position="553"/>
    </location>
</feature>
<feature type="transmembrane region" description="Helical" evidence="10">
    <location>
        <begin position="359"/>
        <end position="384"/>
    </location>
</feature>
<dbReference type="AlphaFoldDB" id="A0A8B6DMS9"/>
<evidence type="ECO:0000313" key="12">
    <source>
        <dbReference type="Proteomes" id="UP000596742"/>
    </source>
</evidence>
<reference evidence="11" key="1">
    <citation type="submission" date="2018-11" db="EMBL/GenBank/DDBJ databases">
        <authorList>
            <person name="Alioto T."/>
            <person name="Alioto T."/>
        </authorList>
    </citation>
    <scope>NUCLEOTIDE SEQUENCE</scope>
</reference>
<evidence type="ECO:0000256" key="10">
    <source>
        <dbReference type="SAM" id="Phobius"/>
    </source>
</evidence>
<sequence length="678" mass="76897">MKPVTTGDPIGDENSNIMAEEDRLIELQPIKDKFTNGISYETYQIPPHDTVIMNEVYTGSNGDIPNDNDPNEDPPKDEKDEEAQDCNSEKDKNESPNVKDDGEIKFPVENWSKKSDYLLAAIGYSVDLANVWRFPYLAYKNGGGAFIIPYFTVLIFGAIPVFFMELSMGQFTQEGPIHVWKMVPLFKGIGYASCFMAYIVAFYYNMVIAWSFYYMFSSFTTGLPWTTCDHDYNSENCWQIEWESNETYYNKTYNSNTSVSSTFEFFERGMLGLHQSTGISDLGNVKWQLALCTMLTFTILYFCLWKSVKSAGKVVWFTATIPYLILTVLLIRGAMLPGAAEGVSYFITPNMSRLGDPQVWIDAAVQIFFSIGAGFGTHIAYASYNKFNNNCYRDCLITAGVNSFTSIFSGFVVFTYLGYMATRQHKHIDTVAQEGPGLVFIVYPEAISTLPGSYAWAIMFFFMLVTLGMDSAFGGLESPLTGFRDQFYRIFRHRWTREILTMCIVISAFCCSLPCTTYGGMYVFKILDTFAAGTSLLFIVLCQVTAIAWVYGVDQFCTDIHQMTGHRPGLYWRLCWKFISPTFLMIIVISSFLHFQPLIYKGSLGTYTYPNYANIIGWTISGLSMSFVPIFAIYKIIKTPGNLRFRIAQCISPKWEQEEVQSGDIKRFQAVKVNIVMA</sequence>
<feature type="binding site" evidence="6">
    <location>
        <position position="370"/>
    </location>
    <ligand>
        <name>Na(+)</name>
        <dbReference type="ChEBI" id="CHEBI:29101"/>
        <label>1</label>
    </ligand>
</feature>
<gene>
    <name evidence="11" type="ORF">MGAL_10B074459</name>
</gene>
<keyword evidence="12" id="KW-1185">Reference proteome</keyword>
<name>A0A8B6DMS9_MYTGA</name>
<feature type="binding site" evidence="6">
    <location>
        <position position="467"/>
    </location>
    <ligand>
        <name>Na(+)</name>
        <dbReference type="ChEBI" id="CHEBI:29101"/>
        <label>1</label>
    </ligand>
</feature>
<dbReference type="SUPFAM" id="SSF161070">
    <property type="entry name" value="SNF-like"/>
    <property type="match status" value="1"/>
</dbReference>
<dbReference type="PROSITE" id="PS00610">
    <property type="entry name" value="NA_NEUROTRAN_SYMP_1"/>
    <property type="match status" value="1"/>
</dbReference>
<dbReference type="GO" id="GO:0015293">
    <property type="term" value="F:symporter activity"/>
    <property type="evidence" value="ECO:0007669"/>
    <property type="project" value="UniProtKB-KW"/>
</dbReference>
<feature type="binding site" evidence="6">
    <location>
        <position position="470"/>
    </location>
    <ligand>
        <name>Na(+)</name>
        <dbReference type="ChEBI" id="CHEBI:29101"/>
        <label>1</label>
    </ligand>
</feature>
<feature type="binding site" evidence="6">
    <location>
        <position position="126"/>
    </location>
    <ligand>
        <name>Na(+)</name>
        <dbReference type="ChEBI" id="CHEBI:29101"/>
        <label>1</label>
    </ligand>
</feature>
<keyword evidence="8" id="KW-0769">Symport</keyword>
<dbReference type="PROSITE" id="PS00754">
    <property type="entry name" value="NA_NEUROTRAN_SYMP_2"/>
    <property type="match status" value="1"/>
</dbReference>
<dbReference type="Proteomes" id="UP000596742">
    <property type="component" value="Unassembled WGS sequence"/>
</dbReference>
<feature type="binding site" evidence="6">
    <location>
        <position position="123"/>
    </location>
    <ligand>
        <name>Na(+)</name>
        <dbReference type="ChEBI" id="CHEBI:29101"/>
        <label>1</label>
    </ligand>
</feature>
<keyword evidence="2 8" id="KW-0813">Transport</keyword>
<evidence type="ECO:0000313" key="11">
    <source>
        <dbReference type="EMBL" id="VDI21627.1"/>
    </source>
</evidence>
<feature type="transmembrane region" description="Helical" evidence="10">
    <location>
        <begin position="189"/>
        <end position="216"/>
    </location>
</feature>
<evidence type="ECO:0000256" key="1">
    <source>
        <dbReference type="ARBA" id="ARBA00004141"/>
    </source>
</evidence>
<comment type="subcellular location">
    <subcellularLocation>
        <location evidence="1">Membrane</location>
        <topology evidence="1">Multi-pass membrane protein</topology>
    </subcellularLocation>
</comment>
<feature type="transmembrane region" description="Helical" evidence="10">
    <location>
        <begin position="147"/>
        <end position="168"/>
    </location>
</feature>
<evidence type="ECO:0000256" key="7">
    <source>
        <dbReference type="PIRSR" id="PIRSR600175-2"/>
    </source>
</evidence>
<feature type="transmembrane region" description="Helical" evidence="10">
    <location>
        <begin position="499"/>
        <end position="524"/>
    </location>
</feature>
<dbReference type="OrthoDB" id="6581954at2759"/>
<evidence type="ECO:0000256" key="4">
    <source>
        <dbReference type="ARBA" id="ARBA00022989"/>
    </source>
</evidence>
<feature type="compositionally biased region" description="Basic and acidic residues" evidence="9">
    <location>
        <begin position="87"/>
        <end position="103"/>
    </location>
</feature>
<protein>
    <recommendedName>
        <fullName evidence="8">Transporter</fullName>
    </recommendedName>
</protein>
<keyword evidence="6" id="KW-0915">Sodium</keyword>
<dbReference type="Pfam" id="PF00209">
    <property type="entry name" value="SNF"/>
    <property type="match status" value="1"/>
</dbReference>
<feature type="region of interest" description="Disordered" evidence="9">
    <location>
        <begin position="56"/>
        <end position="103"/>
    </location>
</feature>
<evidence type="ECO:0000256" key="2">
    <source>
        <dbReference type="ARBA" id="ARBA00022448"/>
    </source>
</evidence>
<feature type="transmembrane region" description="Helical" evidence="10">
    <location>
        <begin position="287"/>
        <end position="304"/>
    </location>
</feature>
<dbReference type="PANTHER" id="PTHR11616">
    <property type="entry name" value="SODIUM/CHLORIDE DEPENDENT TRANSPORTER"/>
    <property type="match status" value="1"/>
</dbReference>
<feature type="binding site" evidence="6">
    <location>
        <position position="402"/>
    </location>
    <ligand>
        <name>Na(+)</name>
        <dbReference type="ChEBI" id="CHEBI:29101"/>
        <label>1</label>
    </ligand>
</feature>
<dbReference type="InterPro" id="IPR037272">
    <property type="entry name" value="SNS_sf"/>
</dbReference>
<evidence type="ECO:0000256" key="8">
    <source>
        <dbReference type="RuleBase" id="RU003732"/>
    </source>
</evidence>
<feature type="transmembrane region" description="Helical" evidence="10">
    <location>
        <begin position="615"/>
        <end position="637"/>
    </location>
</feature>
<comment type="similarity">
    <text evidence="8">Belongs to the sodium:neurotransmitter symporter (SNF) (TC 2.A.22) family.</text>
</comment>
<keyword evidence="5 10" id="KW-0472">Membrane</keyword>
<dbReference type="EMBL" id="UYJE01003706">
    <property type="protein sequence ID" value="VDI21627.1"/>
    <property type="molecule type" value="Genomic_DNA"/>
</dbReference>
<evidence type="ECO:0000256" key="6">
    <source>
        <dbReference type="PIRSR" id="PIRSR600175-1"/>
    </source>
</evidence>
<dbReference type="InterPro" id="IPR000175">
    <property type="entry name" value="Na/ntran_symport"/>
</dbReference>